<feature type="region of interest" description="Disordered" evidence="1">
    <location>
        <begin position="61"/>
        <end position="154"/>
    </location>
</feature>
<evidence type="ECO:0000313" key="3">
    <source>
        <dbReference type="Proteomes" id="UP000479710"/>
    </source>
</evidence>
<feature type="non-terminal residue" evidence="2">
    <location>
        <position position="154"/>
    </location>
</feature>
<feature type="compositionally biased region" description="Basic and acidic residues" evidence="1">
    <location>
        <begin position="142"/>
        <end position="154"/>
    </location>
</feature>
<feature type="compositionally biased region" description="Polar residues" evidence="1">
    <location>
        <begin position="105"/>
        <end position="115"/>
    </location>
</feature>
<organism evidence="2 3">
    <name type="scientific">Oryza meyeriana var. granulata</name>
    <dbReference type="NCBI Taxonomy" id="110450"/>
    <lineage>
        <taxon>Eukaryota</taxon>
        <taxon>Viridiplantae</taxon>
        <taxon>Streptophyta</taxon>
        <taxon>Embryophyta</taxon>
        <taxon>Tracheophyta</taxon>
        <taxon>Spermatophyta</taxon>
        <taxon>Magnoliopsida</taxon>
        <taxon>Liliopsida</taxon>
        <taxon>Poales</taxon>
        <taxon>Poaceae</taxon>
        <taxon>BOP clade</taxon>
        <taxon>Oryzoideae</taxon>
        <taxon>Oryzeae</taxon>
        <taxon>Oryzinae</taxon>
        <taxon>Oryza</taxon>
        <taxon>Oryza meyeriana</taxon>
    </lineage>
</organism>
<gene>
    <name evidence="2" type="ORF">E2562_019705</name>
</gene>
<feature type="region of interest" description="Disordered" evidence="1">
    <location>
        <begin position="1"/>
        <end position="30"/>
    </location>
</feature>
<feature type="compositionally biased region" description="Acidic residues" evidence="1">
    <location>
        <begin position="131"/>
        <end position="141"/>
    </location>
</feature>
<dbReference type="EMBL" id="SPHZ02000010">
    <property type="protein sequence ID" value="KAF0896223.1"/>
    <property type="molecule type" value="Genomic_DNA"/>
</dbReference>
<reference evidence="2 3" key="1">
    <citation type="submission" date="2019-11" db="EMBL/GenBank/DDBJ databases">
        <title>Whole genome sequence of Oryza granulata.</title>
        <authorList>
            <person name="Li W."/>
        </authorList>
    </citation>
    <scope>NUCLEOTIDE SEQUENCE [LARGE SCALE GENOMIC DNA]</scope>
    <source>
        <strain evidence="3">cv. Menghai</strain>
        <tissue evidence="2">Leaf</tissue>
    </source>
</reference>
<feature type="compositionally biased region" description="Polar residues" evidence="1">
    <location>
        <begin position="20"/>
        <end position="30"/>
    </location>
</feature>
<feature type="compositionally biased region" description="Basic and acidic residues" evidence="1">
    <location>
        <begin position="7"/>
        <end position="19"/>
    </location>
</feature>
<proteinExistence type="predicted"/>
<sequence>MAINRDAAGRPRWEERGVTDRNTGLTGSTGSRRWRQRLVVLTGSTGSRRWRQRLIGWDDGATTMASGGTQNRWQVGTEQAPRQAGRDGGEPDGWAIGGVDDPTESNRAATTSQKGGQAGQRLGSNAVVALDVDDSDDADTEQGERDRGADGTPS</sequence>
<protein>
    <submittedName>
        <fullName evidence="2">Uncharacterized protein</fullName>
    </submittedName>
</protein>
<evidence type="ECO:0000313" key="2">
    <source>
        <dbReference type="EMBL" id="KAF0896223.1"/>
    </source>
</evidence>
<dbReference type="AlphaFoldDB" id="A0A6G1C9E6"/>
<keyword evidence="3" id="KW-1185">Reference proteome</keyword>
<accession>A0A6G1C9E6</accession>
<dbReference type="Proteomes" id="UP000479710">
    <property type="component" value="Unassembled WGS sequence"/>
</dbReference>
<comment type="caution">
    <text evidence="2">The sequence shown here is derived from an EMBL/GenBank/DDBJ whole genome shotgun (WGS) entry which is preliminary data.</text>
</comment>
<feature type="compositionally biased region" description="Polar residues" evidence="1">
    <location>
        <begin position="63"/>
        <end position="77"/>
    </location>
</feature>
<name>A0A6G1C9E6_9ORYZ</name>
<evidence type="ECO:0000256" key="1">
    <source>
        <dbReference type="SAM" id="MobiDB-lite"/>
    </source>
</evidence>